<feature type="compositionally biased region" description="Acidic residues" evidence="5">
    <location>
        <begin position="237"/>
        <end position="253"/>
    </location>
</feature>
<dbReference type="Gene3D" id="3.40.395.10">
    <property type="entry name" value="Adenoviral Proteinase, Chain A"/>
    <property type="match status" value="1"/>
</dbReference>
<dbReference type="Proteomes" id="UP000033483">
    <property type="component" value="Unassembled WGS sequence"/>
</dbReference>
<evidence type="ECO:0000259" key="6">
    <source>
        <dbReference type="PROSITE" id="PS50600"/>
    </source>
</evidence>
<protein>
    <recommendedName>
        <fullName evidence="6">Ubiquitin-like protease family profile domain-containing protein</fullName>
    </recommendedName>
</protein>
<dbReference type="AlphaFoldDB" id="A0A0F4Z6E2"/>
<dbReference type="OrthoDB" id="1939479at2759"/>
<keyword evidence="3" id="KW-0378">Hydrolase</keyword>
<keyword evidence="2" id="KW-0645">Protease</keyword>
<keyword evidence="4" id="KW-0788">Thiol protease</keyword>
<feature type="compositionally biased region" description="Basic and acidic residues" evidence="5">
    <location>
        <begin position="288"/>
        <end position="297"/>
    </location>
</feature>
<dbReference type="InterPro" id="IPR038765">
    <property type="entry name" value="Papain-like_cys_pep_sf"/>
</dbReference>
<dbReference type="GO" id="GO:0006508">
    <property type="term" value="P:proteolysis"/>
    <property type="evidence" value="ECO:0007669"/>
    <property type="project" value="UniProtKB-KW"/>
</dbReference>
<feature type="domain" description="Ubiquitin-like protease family profile" evidence="6">
    <location>
        <begin position="400"/>
        <end position="572"/>
    </location>
</feature>
<dbReference type="InterPro" id="IPR044613">
    <property type="entry name" value="Nep1/2-like"/>
</dbReference>
<evidence type="ECO:0000256" key="4">
    <source>
        <dbReference type="ARBA" id="ARBA00022807"/>
    </source>
</evidence>
<dbReference type="PROSITE" id="PS50600">
    <property type="entry name" value="ULP_PROTEASE"/>
    <property type="match status" value="1"/>
</dbReference>
<dbReference type="GO" id="GO:0008234">
    <property type="term" value="F:cysteine-type peptidase activity"/>
    <property type="evidence" value="ECO:0007669"/>
    <property type="project" value="UniProtKB-KW"/>
</dbReference>
<evidence type="ECO:0000256" key="1">
    <source>
        <dbReference type="ARBA" id="ARBA00005234"/>
    </source>
</evidence>
<gene>
    <name evidence="7" type="ORF">TD95_004011</name>
</gene>
<feature type="compositionally biased region" description="Acidic residues" evidence="5">
    <location>
        <begin position="298"/>
        <end position="309"/>
    </location>
</feature>
<organism evidence="7 8">
    <name type="scientific">Thielaviopsis punctulata</name>
    <dbReference type="NCBI Taxonomy" id="72032"/>
    <lineage>
        <taxon>Eukaryota</taxon>
        <taxon>Fungi</taxon>
        <taxon>Dikarya</taxon>
        <taxon>Ascomycota</taxon>
        <taxon>Pezizomycotina</taxon>
        <taxon>Sordariomycetes</taxon>
        <taxon>Hypocreomycetidae</taxon>
        <taxon>Microascales</taxon>
        <taxon>Ceratocystidaceae</taxon>
        <taxon>Thielaviopsis</taxon>
    </lineage>
</organism>
<name>A0A0F4Z6E2_9PEZI</name>
<dbReference type="GO" id="GO:0019784">
    <property type="term" value="F:deNEDDylase activity"/>
    <property type="evidence" value="ECO:0007669"/>
    <property type="project" value="InterPro"/>
</dbReference>
<evidence type="ECO:0000256" key="2">
    <source>
        <dbReference type="ARBA" id="ARBA00022670"/>
    </source>
</evidence>
<feature type="region of interest" description="Disordered" evidence="5">
    <location>
        <begin position="278"/>
        <end position="310"/>
    </location>
</feature>
<comment type="similarity">
    <text evidence="1">Belongs to the peptidase C48 family.</text>
</comment>
<evidence type="ECO:0000256" key="3">
    <source>
        <dbReference type="ARBA" id="ARBA00022801"/>
    </source>
</evidence>
<sequence>MSLAETRDHSRASRPETITVSADEIAACAERIGVIDRHLEHLGHLLTGPCAADVRRLPGGLERYMDADTEQRLGLTSGRHSLFGSDRALGLSSGRSADPAQRARLFVARETGTVRSVLVKIYTELPLYLHTHSPVDAAVRAGLGHESVLERVAAFLLGLPEISRRVGMALATAEVRSVRDAGGDVRDVLAGEWPASFVRPREVESGMSAKFVPVVPATEGDALRVRNEWAFRSQESSSDDEEDEEEKEEEDYKEEDHDEVRLVPDADLFSCAEYIPSAQPAFPTAPHSDSDDGHHSDNDDDHDDNDDNETSAALKNLSLHISSPALQQITAAKEAAAKQAALKQVAADRALRLAGTLRAPRRASVFPPSSSDSARLAAQLAAALRGDAGGLQFPVSGPETGLTAHDFETLVPARAWLNDAVVDSALSWLDRFANAGVPGYPKAAERRVLVLGSFFFATLVKSGGRNTERALRRKGVTPAWFAQLETVLIPVCQNSHWTLLVVQPCARRVVHMDSLNPRGSPRLRATLVRWLGELLRAEGVAEDEWREVDVAAPVQTNGYDCGVFTVMNAICMVIGVEPGLAYVAEEMARYRWDVAAMLVNQGFSGDFDLEGL</sequence>
<dbReference type="GO" id="GO:0000338">
    <property type="term" value="P:protein deneddylation"/>
    <property type="evidence" value="ECO:0007669"/>
    <property type="project" value="TreeGrafter"/>
</dbReference>
<dbReference type="InterPro" id="IPR003653">
    <property type="entry name" value="Peptidase_C48_C"/>
</dbReference>
<evidence type="ECO:0000313" key="7">
    <source>
        <dbReference type="EMBL" id="KKA26082.1"/>
    </source>
</evidence>
<dbReference type="Pfam" id="PF02902">
    <property type="entry name" value="Peptidase_C48"/>
    <property type="match status" value="1"/>
</dbReference>
<evidence type="ECO:0000313" key="8">
    <source>
        <dbReference type="Proteomes" id="UP000033483"/>
    </source>
</evidence>
<dbReference type="PANTHER" id="PTHR46468">
    <property type="entry name" value="SENTRIN-SPECIFIC PROTEASE 8"/>
    <property type="match status" value="1"/>
</dbReference>
<comment type="caution">
    <text evidence="7">The sequence shown here is derived from an EMBL/GenBank/DDBJ whole genome shotgun (WGS) entry which is preliminary data.</text>
</comment>
<dbReference type="EMBL" id="LAEV01002293">
    <property type="protein sequence ID" value="KKA26082.1"/>
    <property type="molecule type" value="Genomic_DNA"/>
</dbReference>
<feature type="region of interest" description="Disordered" evidence="5">
    <location>
        <begin position="226"/>
        <end position="260"/>
    </location>
</feature>
<dbReference type="PANTHER" id="PTHR46468:SF1">
    <property type="entry name" value="SENTRIN-SPECIFIC PROTEASE 8"/>
    <property type="match status" value="1"/>
</dbReference>
<dbReference type="SUPFAM" id="SSF54001">
    <property type="entry name" value="Cysteine proteinases"/>
    <property type="match status" value="1"/>
</dbReference>
<evidence type="ECO:0000256" key="5">
    <source>
        <dbReference type="SAM" id="MobiDB-lite"/>
    </source>
</evidence>
<accession>A0A0F4Z6E2</accession>
<proteinExistence type="inferred from homology"/>
<reference evidence="7 8" key="1">
    <citation type="submission" date="2015-03" db="EMBL/GenBank/DDBJ databases">
        <authorList>
            <person name="Radwan O."/>
            <person name="Al-Naeli F.A."/>
            <person name="Rendon G.A."/>
            <person name="Fields C."/>
        </authorList>
    </citation>
    <scope>NUCLEOTIDE SEQUENCE [LARGE SCALE GENOMIC DNA]</scope>
    <source>
        <strain evidence="7">CR-DP1</strain>
    </source>
</reference>
<keyword evidence="8" id="KW-1185">Reference proteome</keyword>